<reference evidence="2" key="1">
    <citation type="submission" date="2020-01" db="EMBL/GenBank/DDBJ databases">
        <authorList>
            <consortium name="DOE Joint Genome Institute"/>
            <person name="Haridas S."/>
            <person name="Albert R."/>
            <person name="Binder M."/>
            <person name="Bloem J."/>
            <person name="Labutti K."/>
            <person name="Salamov A."/>
            <person name="Andreopoulos B."/>
            <person name="Baker S.E."/>
            <person name="Barry K."/>
            <person name="Bills G."/>
            <person name="Bluhm B.H."/>
            <person name="Cannon C."/>
            <person name="Castanera R."/>
            <person name="Culley D.E."/>
            <person name="Daum C."/>
            <person name="Ezra D."/>
            <person name="Gonzalez J.B."/>
            <person name="Henrissat B."/>
            <person name="Kuo A."/>
            <person name="Liang C."/>
            <person name="Lipzen A."/>
            <person name="Lutzoni F."/>
            <person name="Magnuson J."/>
            <person name="Mondo S."/>
            <person name="Nolan M."/>
            <person name="Ohm R."/>
            <person name="Pangilinan J."/>
            <person name="Park H.-J."/>
            <person name="Ramirez L."/>
            <person name="Alfaro M."/>
            <person name="Sun H."/>
            <person name="Tritt A."/>
            <person name="Yoshinaga Y."/>
            <person name="Zwiers L.-H."/>
            <person name="Turgeon B.G."/>
            <person name="Goodwin S.B."/>
            <person name="Spatafora J.W."/>
            <person name="Crous P.W."/>
            <person name="Grigoriev I.V."/>
        </authorList>
    </citation>
    <scope>NUCLEOTIDE SEQUENCE</scope>
    <source>
        <strain evidence="2">P77</strain>
    </source>
</reference>
<dbReference type="InterPro" id="IPR012337">
    <property type="entry name" value="RNaseH-like_sf"/>
</dbReference>
<organism evidence="2 3">
    <name type="scientific">Decorospora gaudefroyi</name>
    <dbReference type="NCBI Taxonomy" id="184978"/>
    <lineage>
        <taxon>Eukaryota</taxon>
        <taxon>Fungi</taxon>
        <taxon>Dikarya</taxon>
        <taxon>Ascomycota</taxon>
        <taxon>Pezizomycotina</taxon>
        <taxon>Dothideomycetes</taxon>
        <taxon>Pleosporomycetidae</taxon>
        <taxon>Pleosporales</taxon>
        <taxon>Pleosporineae</taxon>
        <taxon>Pleosporaceae</taxon>
        <taxon>Decorospora</taxon>
    </lineage>
</organism>
<dbReference type="SUPFAM" id="SSF53098">
    <property type="entry name" value="Ribonuclease H-like"/>
    <property type="match status" value="1"/>
</dbReference>
<dbReference type="Proteomes" id="UP000800040">
    <property type="component" value="Unassembled WGS sequence"/>
</dbReference>
<dbReference type="GO" id="GO:0003676">
    <property type="term" value="F:nucleic acid binding"/>
    <property type="evidence" value="ECO:0007669"/>
    <property type="project" value="InterPro"/>
</dbReference>
<protein>
    <recommendedName>
        <fullName evidence="4">Integrase catalytic domain-containing protein</fullName>
    </recommendedName>
</protein>
<dbReference type="EMBL" id="ML975463">
    <property type="protein sequence ID" value="KAF1829151.1"/>
    <property type="molecule type" value="Genomic_DNA"/>
</dbReference>
<dbReference type="OrthoDB" id="4364246at2759"/>
<dbReference type="InterPro" id="IPR036397">
    <property type="entry name" value="RNaseH_sf"/>
</dbReference>
<feature type="non-terminal residue" evidence="2">
    <location>
        <position position="72"/>
    </location>
</feature>
<evidence type="ECO:0000313" key="3">
    <source>
        <dbReference type="Proteomes" id="UP000800040"/>
    </source>
</evidence>
<sequence length="72" mass="7974">YFNSQGITLMTSPPHDASRNGVAERANSITEDRIRASMIASSLPIRLWPYCAQYVARLHNLISNSTLPGKIT</sequence>
<name>A0A6A5JYB8_9PLEO</name>
<accession>A0A6A5JYB8</accession>
<feature type="compositionally biased region" description="Polar residues" evidence="1">
    <location>
        <begin position="1"/>
        <end position="11"/>
    </location>
</feature>
<keyword evidence="3" id="KW-1185">Reference proteome</keyword>
<evidence type="ECO:0008006" key="4">
    <source>
        <dbReference type="Google" id="ProtNLM"/>
    </source>
</evidence>
<proteinExistence type="predicted"/>
<evidence type="ECO:0000313" key="2">
    <source>
        <dbReference type="EMBL" id="KAF1829151.1"/>
    </source>
</evidence>
<evidence type="ECO:0000256" key="1">
    <source>
        <dbReference type="SAM" id="MobiDB-lite"/>
    </source>
</evidence>
<dbReference type="Gene3D" id="3.30.420.10">
    <property type="entry name" value="Ribonuclease H-like superfamily/Ribonuclease H"/>
    <property type="match status" value="1"/>
</dbReference>
<dbReference type="AlphaFoldDB" id="A0A6A5JYB8"/>
<gene>
    <name evidence="2" type="ORF">BDW02DRAFT_457689</name>
</gene>
<feature type="non-terminal residue" evidence="2">
    <location>
        <position position="1"/>
    </location>
</feature>
<feature type="region of interest" description="Disordered" evidence="1">
    <location>
        <begin position="1"/>
        <end position="21"/>
    </location>
</feature>